<gene>
    <name evidence="2" type="ORF">L798_04521</name>
</gene>
<dbReference type="InParanoid" id="A0A067RD97"/>
<feature type="region of interest" description="Disordered" evidence="1">
    <location>
        <begin position="1"/>
        <end position="20"/>
    </location>
</feature>
<keyword evidence="3" id="KW-1185">Reference proteome</keyword>
<feature type="compositionally biased region" description="Basic and acidic residues" evidence="1">
    <location>
        <begin position="1"/>
        <end position="12"/>
    </location>
</feature>
<name>A0A067RD97_ZOONE</name>
<evidence type="ECO:0000313" key="3">
    <source>
        <dbReference type="Proteomes" id="UP000027135"/>
    </source>
</evidence>
<dbReference type="EMBL" id="KK852575">
    <property type="protein sequence ID" value="KDR21009.1"/>
    <property type="molecule type" value="Genomic_DNA"/>
</dbReference>
<evidence type="ECO:0000256" key="1">
    <source>
        <dbReference type="SAM" id="MobiDB-lite"/>
    </source>
</evidence>
<reference evidence="2 3" key="1">
    <citation type="journal article" date="2014" name="Nat. Commun.">
        <title>Molecular traces of alternative social organization in a termite genome.</title>
        <authorList>
            <person name="Terrapon N."/>
            <person name="Li C."/>
            <person name="Robertson H.M."/>
            <person name="Ji L."/>
            <person name="Meng X."/>
            <person name="Booth W."/>
            <person name="Chen Z."/>
            <person name="Childers C.P."/>
            <person name="Glastad K.M."/>
            <person name="Gokhale K."/>
            <person name="Gowin J."/>
            <person name="Gronenberg W."/>
            <person name="Hermansen R.A."/>
            <person name="Hu H."/>
            <person name="Hunt B.G."/>
            <person name="Huylmans A.K."/>
            <person name="Khalil S.M."/>
            <person name="Mitchell R.D."/>
            <person name="Munoz-Torres M.C."/>
            <person name="Mustard J.A."/>
            <person name="Pan H."/>
            <person name="Reese J.T."/>
            <person name="Scharf M.E."/>
            <person name="Sun F."/>
            <person name="Vogel H."/>
            <person name="Xiao J."/>
            <person name="Yang W."/>
            <person name="Yang Z."/>
            <person name="Yang Z."/>
            <person name="Zhou J."/>
            <person name="Zhu J."/>
            <person name="Brent C.S."/>
            <person name="Elsik C.G."/>
            <person name="Goodisman M.A."/>
            <person name="Liberles D.A."/>
            <person name="Roe R.M."/>
            <person name="Vargo E.L."/>
            <person name="Vilcinskas A."/>
            <person name="Wang J."/>
            <person name="Bornberg-Bauer E."/>
            <person name="Korb J."/>
            <person name="Zhang G."/>
            <person name="Liebig J."/>
        </authorList>
    </citation>
    <scope>NUCLEOTIDE SEQUENCE [LARGE SCALE GENOMIC DNA]</scope>
    <source>
        <tissue evidence="2">Whole organism</tissue>
    </source>
</reference>
<dbReference type="STRING" id="136037.A0A067RD97"/>
<dbReference type="Proteomes" id="UP000027135">
    <property type="component" value="Unassembled WGS sequence"/>
</dbReference>
<proteinExistence type="predicted"/>
<sequence length="91" mass="10614">MQLVEDAREAGTRSRRARSKSRARILYAGELDIVRATNDFSVVDVMKEEPIRVTIRGLRRTFYPPLHHPPHDNSPPEKRLQISWVYPCKQC</sequence>
<dbReference type="AlphaFoldDB" id="A0A067RD97"/>
<protein>
    <submittedName>
        <fullName evidence="2">Echinoderm microtubule-associated protein-like</fullName>
    </submittedName>
</protein>
<dbReference type="eggNOG" id="KOG2106">
    <property type="taxonomic scope" value="Eukaryota"/>
</dbReference>
<accession>A0A067RD97</accession>
<evidence type="ECO:0000313" key="2">
    <source>
        <dbReference type="EMBL" id="KDR21009.1"/>
    </source>
</evidence>
<organism evidence="2 3">
    <name type="scientific">Zootermopsis nevadensis</name>
    <name type="common">Dampwood termite</name>
    <dbReference type="NCBI Taxonomy" id="136037"/>
    <lineage>
        <taxon>Eukaryota</taxon>
        <taxon>Metazoa</taxon>
        <taxon>Ecdysozoa</taxon>
        <taxon>Arthropoda</taxon>
        <taxon>Hexapoda</taxon>
        <taxon>Insecta</taxon>
        <taxon>Pterygota</taxon>
        <taxon>Neoptera</taxon>
        <taxon>Polyneoptera</taxon>
        <taxon>Dictyoptera</taxon>
        <taxon>Blattodea</taxon>
        <taxon>Blattoidea</taxon>
        <taxon>Termitoidae</taxon>
        <taxon>Termopsidae</taxon>
        <taxon>Zootermopsis</taxon>
    </lineage>
</organism>